<protein>
    <submittedName>
        <fullName evidence="2">Uncharacterized protein</fullName>
    </submittedName>
</protein>
<reference evidence="2 3" key="1">
    <citation type="submission" date="2019-12" db="EMBL/GenBank/DDBJ databases">
        <title>Complete genome sequence of Mycolicibacterium xenopi str. JCM15661T.</title>
        <authorList>
            <person name="Yoshida M."/>
            <person name="Fukano H."/>
            <person name="Asakura T."/>
            <person name="Hoshino Y."/>
        </authorList>
    </citation>
    <scope>NUCLEOTIDE SEQUENCE [LARGE SCALE GENOMIC DNA]</scope>
    <source>
        <strain evidence="2 3">JCM 15661T</strain>
    </source>
</reference>
<evidence type="ECO:0000313" key="2">
    <source>
        <dbReference type="EMBL" id="BBU20568.1"/>
    </source>
</evidence>
<proteinExistence type="predicted"/>
<evidence type="ECO:0000256" key="1">
    <source>
        <dbReference type="SAM" id="MobiDB-lite"/>
    </source>
</evidence>
<feature type="region of interest" description="Disordered" evidence="1">
    <location>
        <begin position="119"/>
        <end position="147"/>
    </location>
</feature>
<evidence type="ECO:0000313" key="3">
    <source>
        <dbReference type="Proteomes" id="UP000464624"/>
    </source>
</evidence>
<dbReference type="Proteomes" id="UP000464624">
    <property type="component" value="Chromosome"/>
</dbReference>
<accession>A0AAD1GWN2</accession>
<dbReference type="AlphaFoldDB" id="A0AAD1GWN2"/>
<organism evidence="2 3">
    <name type="scientific">Mycobacterium xenopi</name>
    <dbReference type="NCBI Taxonomy" id="1789"/>
    <lineage>
        <taxon>Bacteria</taxon>
        <taxon>Bacillati</taxon>
        <taxon>Actinomycetota</taxon>
        <taxon>Actinomycetes</taxon>
        <taxon>Mycobacteriales</taxon>
        <taxon>Mycobacteriaceae</taxon>
        <taxon>Mycobacterium</taxon>
    </lineage>
</organism>
<feature type="compositionally biased region" description="Basic residues" evidence="1">
    <location>
        <begin position="1"/>
        <end position="11"/>
    </location>
</feature>
<name>A0AAD1GWN2_MYCXE</name>
<feature type="compositionally biased region" description="Acidic residues" evidence="1">
    <location>
        <begin position="177"/>
        <end position="188"/>
    </location>
</feature>
<feature type="region of interest" description="Disordered" evidence="1">
    <location>
        <begin position="1"/>
        <end position="22"/>
    </location>
</feature>
<feature type="compositionally biased region" description="Low complexity" evidence="1">
    <location>
        <begin position="119"/>
        <end position="137"/>
    </location>
</feature>
<dbReference type="KEGG" id="mxe:MYXE_03570"/>
<feature type="region of interest" description="Disordered" evidence="1">
    <location>
        <begin position="174"/>
        <end position="212"/>
    </location>
</feature>
<gene>
    <name evidence="2" type="ORF">MYXE_03570</name>
</gene>
<sequence>MPSRRQTRFPRRSPPTPRPGRAVPAVVAVPVTPRREPAGLKVQVFHSCIASCLNAAVVAAAFGDEIAASRGRSPAPTPGAGLWSGSRVPMAHKGFRSRQRLRCNHSLWLRWSGRGSDGLRGLARSGTGTGAARTARPARQDSPGSTLMTRPALVEHCGVGMPVMVAAVMSAVSGDPEAGEEDGRDDEQDAGHDHHPGSQSVEPIRFNRLGRWRGGNRGRRGWGFRCFTHASNDARASNSRG</sequence>
<dbReference type="EMBL" id="AP022314">
    <property type="protein sequence ID" value="BBU20568.1"/>
    <property type="molecule type" value="Genomic_DNA"/>
</dbReference>